<dbReference type="InterPro" id="IPR041289">
    <property type="entry name" value="Bact_RF_family3"/>
</dbReference>
<dbReference type="EMBL" id="QGSZ01000206">
    <property type="protein sequence ID" value="RQX02511.1"/>
    <property type="molecule type" value="Genomic_DNA"/>
</dbReference>
<organism evidence="1 2">
    <name type="scientific">Micromonospora inaquosa</name>
    <dbReference type="NCBI Taxonomy" id="2203716"/>
    <lineage>
        <taxon>Bacteria</taxon>
        <taxon>Bacillati</taxon>
        <taxon>Actinomycetota</taxon>
        <taxon>Actinomycetes</taxon>
        <taxon>Micromonosporales</taxon>
        <taxon>Micromonosporaceae</taxon>
        <taxon>Micromonospora</taxon>
    </lineage>
</organism>
<dbReference type="RefSeq" id="WP_124773208.1">
    <property type="nucleotide sequence ID" value="NZ_QGSZ01000206.1"/>
</dbReference>
<reference evidence="1 2" key="1">
    <citation type="submission" date="2018-05" db="EMBL/GenBank/DDBJ databases">
        <title>Micromonospora from Atacama Desert.</title>
        <authorList>
            <person name="Carro L."/>
            <person name="Goodfellow M."/>
            <person name="Klenk H.-P."/>
        </authorList>
    </citation>
    <scope>NUCLEOTIDE SEQUENCE [LARGE SCALE GENOMIC DNA]</scope>
    <source>
        <strain evidence="1 2">LB39</strain>
    </source>
</reference>
<evidence type="ECO:0000313" key="1">
    <source>
        <dbReference type="EMBL" id="RQX02511.1"/>
    </source>
</evidence>
<protein>
    <submittedName>
        <fullName evidence="1">Uncharacterized protein</fullName>
    </submittedName>
</protein>
<gene>
    <name evidence="1" type="ORF">DLJ59_15330</name>
</gene>
<sequence length="378" mass="41670">MSMDILNAHDLLRLADQRGGIRVSIFLPTHRGGPQTERNRIRLKNQLQHAHHALRTDGMPTARTDAILEPGHRLLDLVGLWDQPSDGLAVFLGPDGLEHLRVALRLPELVTVGDRFMVRPLLPLLNAGGHFYILALSQDEIRLFHGTRFGLDQVNLDGLPLAVWLSMPRRRPQVHAFLADRGGAGGRAVFHGGDDHDVKPLILQHFRRVDQALRELLAGDQAPVVLAGVRYLQAIYHQANTHSELLPDGIDGSPRDTNPDQLHRRAWALVEPVLRGQETAAAAGYRALHGTGRTSNTPDEIFAAARQGQVETLFLCTDTPAWRTRTDREPLILLTDTPTTSDQLDLAAAATLRHAGTVYAVPAPRMPDANPIAATLRY</sequence>
<keyword evidence="2" id="KW-1185">Reference proteome</keyword>
<dbReference type="AlphaFoldDB" id="A0A3N9WNP8"/>
<dbReference type="Proteomes" id="UP000282312">
    <property type="component" value="Unassembled WGS sequence"/>
</dbReference>
<dbReference type="Pfam" id="PF18845">
    <property type="entry name" value="baeRF_family3"/>
    <property type="match status" value="1"/>
</dbReference>
<accession>A0A3N9WNP8</accession>
<comment type="caution">
    <text evidence="1">The sequence shown here is derived from an EMBL/GenBank/DDBJ whole genome shotgun (WGS) entry which is preliminary data.</text>
</comment>
<evidence type="ECO:0000313" key="2">
    <source>
        <dbReference type="Proteomes" id="UP000282312"/>
    </source>
</evidence>
<name>A0A3N9WNP8_9ACTN</name>
<proteinExistence type="predicted"/>
<dbReference type="OrthoDB" id="4393931at2"/>